<proteinExistence type="predicted"/>
<keyword evidence="8" id="KW-0851">Voltage-gated channel</keyword>
<accession>A0A9W6XHE3</accession>
<evidence type="ECO:0000256" key="8">
    <source>
        <dbReference type="ARBA" id="ARBA00022882"/>
    </source>
</evidence>
<feature type="domain" description="Voltage-dependent L-type calcium channel IQ-associated" evidence="16">
    <location>
        <begin position="837"/>
        <end position="887"/>
    </location>
</feature>
<feature type="transmembrane region" description="Helical" evidence="14">
    <location>
        <begin position="791"/>
        <end position="816"/>
    </location>
</feature>
<gene>
    <name evidence="17" type="ORF">Pfra01_001127600</name>
</gene>
<keyword evidence="4" id="KW-0107">Calcium channel</keyword>
<keyword evidence="5 14" id="KW-0812">Transmembrane</keyword>
<dbReference type="GO" id="GO:0098703">
    <property type="term" value="P:calcium ion import across plasma membrane"/>
    <property type="evidence" value="ECO:0007669"/>
    <property type="project" value="TreeGrafter"/>
</dbReference>
<evidence type="ECO:0000313" key="18">
    <source>
        <dbReference type="Proteomes" id="UP001165121"/>
    </source>
</evidence>
<evidence type="ECO:0000256" key="12">
    <source>
        <dbReference type="ARBA" id="ARBA00023180"/>
    </source>
</evidence>
<keyword evidence="10" id="KW-0406">Ion transport</keyword>
<dbReference type="PANTHER" id="PTHR45628:SF7">
    <property type="entry name" value="VOLTAGE-DEPENDENT CALCIUM CHANNEL TYPE A SUBUNIT ALPHA-1"/>
    <property type="match status" value="1"/>
</dbReference>
<evidence type="ECO:0000256" key="2">
    <source>
        <dbReference type="ARBA" id="ARBA00022448"/>
    </source>
</evidence>
<dbReference type="Proteomes" id="UP001165121">
    <property type="component" value="Unassembled WGS sequence"/>
</dbReference>
<keyword evidence="13" id="KW-0407">Ion channel</keyword>
<evidence type="ECO:0000256" key="1">
    <source>
        <dbReference type="ARBA" id="ARBA00004141"/>
    </source>
</evidence>
<evidence type="ECO:0000256" key="3">
    <source>
        <dbReference type="ARBA" id="ARBA00022568"/>
    </source>
</evidence>
<feature type="domain" description="Ion transport" evidence="15">
    <location>
        <begin position="565"/>
        <end position="825"/>
    </location>
</feature>
<keyword evidence="11 14" id="KW-0472">Membrane</keyword>
<evidence type="ECO:0000256" key="14">
    <source>
        <dbReference type="SAM" id="Phobius"/>
    </source>
</evidence>
<keyword evidence="3" id="KW-0109">Calcium transport</keyword>
<dbReference type="GO" id="GO:0005891">
    <property type="term" value="C:voltage-gated calcium channel complex"/>
    <property type="evidence" value="ECO:0007669"/>
    <property type="project" value="TreeGrafter"/>
</dbReference>
<evidence type="ECO:0000256" key="6">
    <source>
        <dbReference type="ARBA" id="ARBA00022737"/>
    </source>
</evidence>
<evidence type="ECO:0000259" key="16">
    <source>
        <dbReference type="Pfam" id="PF16905"/>
    </source>
</evidence>
<feature type="transmembrane region" description="Helical" evidence="14">
    <location>
        <begin position="599"/>
        <end position="621"/>
    </location>
</feature>
<evidence type="ECO:0000256" key="11">
    <source>
        <dbReference type="ARBA" id="ARBA00023136"/>
    </source>
</evidence>
<dbReference type="Gene3D" id="1.20.120.350">
    <property type="entry name" value="Voltage-gated potassium channels. Chain C"/>
    <property type="match status" value="2"/>
</dbReference>
<dbReference type="Pfam" id="PF00520">
    <property type="entry name" value="Ion_trans"/>
    <property type="match status" value="2"/>
</dbReference>
<dbReference type="EMBL" id="BSXT01001118">
    <property type="protein sequence ID" value="GMF38757.1"/>
    <property type="molecule type" value="Genomic_DNA"/>
</dbReference>
<evidence type="ECO:0000259" key="15">
    <source>
        <dbReference type="Pfam" id="PF00520"/>
    </source>
</evidence>
<keyword evidence="9 14" id="KW-1133">Transmembrane helix</keyword>
<feature type="transmembrane region" description="Helical" evidence="14">
    <location>
        <begin position="483"/>
        <end position="508"/>
    </location>
</feature>
<dbReference type="GO" id="GO:0008331">
    <property type="term" value="F:high voltage-gated calcium channel activity"/>
    <property type="evidence" value="ECO:0007669"/>
    <property type="project" value="TreeGrafter"/>
</dbReference>
<sequence length="904" mass="101128">MNLFLALLLDHFGDNDEEQVQEKQEETKKLAQKMSVLNMSMKVVPVTLENERTMTTRGSFMVVSTTFAMSRRQSILEVDEDGEEEDVRVVNMEKFADELTPSVPLAKTVYIEPPGRLALAKPTDEQGSKKGGSLRDLLERKRSSFIASSRASIVSAMSMGTGIDPQVEPENEMGGATNPASTGRSLFLFDGDSKIRHMACYLSGHPHFDSTIFSLIVISSIALAVDNPLADPSSSLATFLKGLDKSLAIVFAIEMGIKIVAMGLILHKGSYLRNTWNVIDGVIVISSIVMLVAESSGQGKHLKSLRSLRGLRTFRPLRMISRRPGLKLVVNAMFEAIPEVINVLFVCTLFFLIFSIVAVNYLKGTFNWCRGNVFSEFSSAQVDFLVSPIAWDAASDLQRSWFDGTTCETTFPYTSGSNLTSEYVCGCWGADWGRVLPQNFDNVGRAMLTFFEISTTEGWADVMMAAIDSNGIGMQPIRDNNMLWALFFVLFIMIGSFFVVNLFVGVIIDNFNRMKAALGGDFMLTPEQKKWIEAQKAASRVGPVRILKPPRQMWRRRLFFLVKAQRFEWLIMICIIVNTLLMAAQFFGESTLQSSIINVVNEIFAVIFTTEAAMKLTAFGWEYFEDQWNQFDFFVVLGTLLSVVVELCTGASVRSLAMLVRVFRVTRILRLVKASKSIRQILLTLYIALPGLSNITSILFLMLFIYSTMGVQIFAKVALSDNIDSHANFQDFGKGFLFLLRAATGEAWNSCMHDLASNTPGCVEDPPYDATMCGFNNYNGCRKLNGCGNPIAYGFFCTFTLLVTYVMLNLTIAIILEGFSLSHEDEEPLFEPELLEEFQTKWADIDPKATGFVKVEKMLLLVNLLKPPLGKFGLPFHMAHFFKYMCKCCCRDRFRCKTSEPPCT</sequence>
<evidence type="ECO:0000256" key="9">
    <source>
        <dbReference type="ARBA" id="ARBA00022989"/>
    </source>
</evidence>
<keyword evidence="6" id="KW-0677">Repeat</keyword>
<feature type="transmembrane region" description="Helical" evidence="14">
    <location>
        <begin position="278"/>
        <end position="297"/>
    </location>
</feature>
<dbReference type="SUPFAM" id="SSF81324">
    <property type="entry name" value="Voltage-gated potassium channels"/>
    <property type="match status" value="2"/>
</dbReference>
<keyword evidence="7" id="KW-0106">Calcium</keyword>
<evidence type="ECO:0000256" key="13">
    <source>
        <dbReference type="ARBA" id="ARBA00023303"/>
    </source>
</evidence>
<keyword evidence="2" id="KW-0813">Transport</keyword>
<evidence type="ECO:0000256" key="4">
    <source>
        <dbReference type="ARBA" id="ARBA00022673"/>
    </source>
</evidence>
<name>A0A9W6XHE3_9STRA</name>
<dbReference type="Gene3D" id="1.10.287.70">
    <property type="match status" value="2"/>
</dbReference>
<dbReference type="InterPro" id="IPR050599">
    <property type="entry name" value="VDCC_alpha-1_subunit"/>
</dbReference>
<dbReference type="FunFam" id="1.20.120.350:FF:000009">
    <property type="entry name" value="Voltage-dependent T-type calcium channel subunit alpha"/>
    <property type="match status" value="1"/>
</dbReference>
<feature type="transmembrane region" description="Helical" evidence="14">
    <location>
        <begin position="340"/>
        <end position="362"/>
    </location>
</feature>
<evidence type="ECO:0000256" key="5">
    <source>
        <dbReference type="ARBA" id="ARBA00022692"/>
    </source>
</evidence>
<keyword evidence="18" id="KW-1185">Reference proteome</keyword>
<dbReference type="Gene3D" id="1.10.238.10">
    <property type="entry name" value="EF-hand"/>
    <property type="match status" value="1"/>
</dbReference>
<organism evidence="17 18">
    <name type="scientific">Phytophthora fragariaefolia</name>
    <dbReference type="NCBI Taxonomy" id="1490495"/>
    <lineage>
        <taxon>Eukaryota</taxon>
        <taxon>Sar</taxon>
        <taxon>Stramenopiles</taxon>
        <taxon>Oomycota</taxon>
        <taxon>Peronosporomycetes</taxon>
        <taxon>Peronosporales</taxon>
        <taxon>Peronosporaceae</taxon>
        <taxon>Phytophthora</taxon>
    </lineage>
</organism>
<dbReference type="PANTHER" id="PTHR45628">
    <property type="entry name" value="VOLTAGE-DEPENDENT CALCIUM CHANNEL TYPE A SUBUNIT ALPHA-1"/>
    <property type="match status" value="1"/>
</dbReference>
<comment type="caution">
    <text evidence="17">The sequence shown here is derived from an EMBL/GenBank/DDBJ whole genome shotgun (WGS) entry which is preliminary data.</text>
</comment>
<evidence type="ECO:0000313" key="17">
    <source>
        <dbReference type="EMBL" id="GMF38757.1"/>
    </source>
</evidence>
<dbReference type="InterPro" id="IPR027359">
    <property type="entry name" value="Volt_channel_dom_sf"/>
</dbReference>
<protein>
    <submittedName>
        <fullName evidence="17">Unnamed protein product</fullName>
    </submittedName>
</protein>
<evidence type="ECO:0000256" key="7">
    <source>
        <dbReference type="ARBA" id="ARBA00022837"/>
    </source>
</evidence>
<comment type="subcellular location">
    <subcellularLocation>
        <location evidence="1">Membrane</location>
        <topology evidence="1">Multi-pass membrane protein</topology>
    </subcellularLocation>
</comment>
<dbReference type="InterPro" id="IPR031649">
    <property type="entry name" value="GPHH_dom"/>
</dbReference>
<feature type="transmembrane region" description="Helical" evidence="14">
    <location>
        <begin position="569"/>
        <end position="587"/>
    </location>
</feature>
<feature type="transmembrane region" description="Helical" evidence="14">
    <location>
        <begin position="633"/>
        <end position="660"/>
    </location>
</feature>
<dbReference type="OrthoDB" id="431720at2759"/>
<reference evidence="17" key="1">
    <citation type="submission" date="2023-04" db="EMBL/GenBank/DDBJ databases">
        <title>Phytophthora fragariaefolia NBRC 109709.</title>
        <authorList>
            <person name="Ichikawa N."/>
            <person name="Sato H."/>
            <person name="Tonouchi N."/>
        </authorList>
    </citation>
    <scope>NUCLEOTIDE SEQUENCE</scope>
    <source>
        <strain evidence="17">NBRC 109709</strain>
    </source>
</reference>
<dbReference type="Pfam" id="PF16905">
    <property type="entry name" value="GPHH"/>
    <property type="match status" value="1"/>
</dbReference>
<dbReference type="AlphaFoldDB" id="A0A9W6XHE3"/>
<feature type="transmembrane region" description="Helical" evidence="14">
    <location>
        <begin position="681"/>
        <end position="706"/>
    </location>
</feature>
<dbReference type="InterPro" id="IPR005821">
    <property type="entry name" value="Ion_trans_dom"/>
</dbReference>
<feature type="domain" description="Ion transport" evidence="15">
    <location>
        <begin position="205"/>
        <end position="516"/>
    </location>
</feature>
<feature type="transmembrane region" description="Helical" evidence="14">
    <location>
        <begin position="245"/>
        <end position="266"/>
    </location>
</feature>
<evidence type="ECO:0000256" key="10">
    <source>
        <dbReference type="ARBA" id="ARBA00023065"/>
    </source>
</evidence>
<keyword evidence="12" id="KW-0325">Glycoprotein</keyword>